<dbReference type="GO" id="GO:1904047">
    <property type="term" value="F:S-adenosyl-L-methionine binding"/>
    <property type="evidence" value="ECO:0007669"/>
    <property type="project" value="UniProtKB-UniRule"/>
</dbReference>
<keyword evidence="1 8" id="KW-0004">4Fe-4S</keyword>
<keyword evidence="4 8" id="KW-0460">Magnesium</keyword>
<comment type="catalytic activity">
    <reaction evidence="8">
        <text>6-carboxy-5,6,7,8-tetrahydropterin + H(+) = 7-carboxy-7-carbaguanine + NH4(+)</text>
        <dbReference type="Rhea" id="RHEA:27974"/>
        <dbReference type="ChEBI" id="CHEBI:15378"/>
        <dbReference type="ChEBI" id="CHEBI:28938"/>
        <dbReference type="ChEBI" id="CHEBI:61032"/>
        <dbReference type="ChEBI" id="CHEBI:61036"/>
        <dbReference type="EC" id="4.3.99.3"/>
    </reaction>
</comment>
<feature type="binding site" evidence="8">
    <location>
        <begin position="11"/>
        <end position="13"/>
    </location>
    <ligand>
        <name>substrate</name>
    </ligand>
</feature>
<sequence length="193" mass="22587">MYPISEIFSSIQGEGSFLGCPATFIRFSGCNLNCPWCDTDFSFKKYMTVDEIVSFVEYQKVIITGGEPTLYDLEPLLVKLKELGKIVMLETNGTNPTDKIRHLIDWIVCSPKPEVNWEINERCLFDELKYVVDGQFNPKLHIKEDIKQKYKDKIWLQPESSRFYERAKQAFEMAMKEPYLRVGLQMHKIINVR</sequence>
<protein>
    <recommendedName>
        <fullName evidence="8">7-carboxy-7-deazaguanine synthase</fullName>
        <shortName evidence="8">CDG synthase</shortName>
        <ecNumber evidence="8">4.3.99.3</ecNumber>
    </recommendedName>
    <alternativeName>
        <fullName evidence="8">Queuosine biosynthesis protein QueE</fullName>
    </alternativeName>
</protein>
<dbReference type="SFLD" id="SFLDS00029">
    <property type="entry name" value="Radical_SAM"/>
    <property type="match status" value="1"/>
</dbReference>
<dbReference type="Pfam" id="PF04055">
    <property type="entry name" value="Radical_SAM"/>
    <property type="match status" value="1"/>
</dbReference>
<gene>
    <name evidence="8" type="primary">queE</name>
    <name evidence="10" type="ORF">SAMN05660865_01568</name>
</gene>
<comment type="caution">
    <text evidence="8">Lacks conserved residue(s) required for the propagation of feature annotation.</text>
</comment>
<reference evidence="11" key="1">
    <citation type="submission" date="2016-10" db="EMBL/GenBank/DDBJ databases">
        <authorList>
            <person name="Varghese N."/>
            <person name="Submissions S."/>
        </authorList>
    </citation>
    <scope>NUCLEOTIDE SEQUENCE [LARGE SCALE GENOMIC DNA]</scope>
    <source>
        <strain evidence="11">DSM 5463</strain>
    </source>
</reference>
<keyword evidence="11" id="KW-1185">Reference proteome</keyword>
<dbReference type="Proteomes" id="UP000242850">
    <property type="component" value="Unassembled WGS sequence"/>
</dbReference>
<dbReference type="PANTHER" id="PTHR42836:SF1">
    <property type="entry name" value="7-CARBOXY-7-DEAZAGUANINE SYNTHASE"/>
    <property type="match status" value="1"/>
</dbReference>
<evidence type="ECO:0000256" key="7">
    <source>
        <dbReference type="ARBA" id="ARBA00023239"/>
    </source>
</evidence>
<keyword evidence="3 8" id="KW-0479">Metal-binding</keyword>
<feature type="binding site" evidence="8">
    <location>
        <position position="30"/>
    </location>
    <ligand>
        <name>[4Fe-4S] cluster</name>
        <dbReference type="ChEBI" id="CHEBI:49883"/>
        <note>4Fe-4S-S-AdoMet</note>
    </ligand>
</feature>
<dbReference type="GO" id="GO:0008616">
    <property type="term" value="P:tRNA queuosine(34) biosynthetic process"/>
    <property type="evidence" value="ECO:0007669"/>
    <property type="project" value="UniProtKB-UniRule"/>
</dbReference>
<feature type="binding site" evidence="8">
    <location>
        <position position="37"/>
    </location>
    <ligand>
        <name>[4Fe-4S] cluster</name>
        <dbReference type="ChEBI" id="CHEBI:49883"/>
        <note>4Fe-4S-S-AdoMet</note>
    </ligand>
</feature>
<keyword evidence="8" id="KW-0671">Queuosine biosynthesis</keyword>
<keyword evidence="5 8" id="KW-0408">Iron</keyword>
<dbReference type="InterPro" id="IPR058240">
    <property type="entry name" value="rSAM_sf"/>
</dbReference>
<evidence type="ECO:0000259" key="9">
    <source>
        <dbReference type="PROSITE" id="PS51918"/>
    </source>
</evidence>
<feature type="domain" description="Radical SAM core" evidence="9">
    <location>
        <begin position="17"/>
        <end position="193"/>
    </location>
</feature>
<feature type="binding site" evidence="8">
    <location>
        <position position="34"/>
    </location>
    <ligand>
        <name>[4Fe-4S] cluster</name>
        <dbReference type="ChEBI" id="CHEBI:49883"/>
        <note>4Fe-4S-S-AdoMet</note>
    </ligand>
</feature>
<dbReference type="EMBL" id="FNUK01000022">
    <property type="protein sequence ID" value="SEG02659.1"/>
    <property type="molecule type" value="Genomic_DNA"/>
</dbReference>
<comment type="cofactor">
    <cofactor evidence="8">
        <name>Mg(2+)</name>
        <dbReference type="ChEBI" id="CHEBI:18420"/>
    </cofactor>
</comment>
<dbReference type="CDD" id="cd01335">
    <property type="entry name" value="Radical_SAM"/>
    <property type="match status" value="1"/>
</dbReference>
<dbReference type="PROSITE" id="PS51918">
    <property type="entry name" value="RADICAL_SAM"/>
    <property type="match status" value="1"/>
</dbReference>
<organism evidence="10 11">
    <name type="scientific">Caloramator fervidus</name>
    <dbReference type="NCBI Taxonomy" id="29344"/>
    <lineage>
        <taxon>Bacteria</taxon>
        <taxon>Bacillati</taxon>
        <taxon>Bacillota</taxon>
        <taxon>Clostridia</taxon>
        <taxon>Eubacteriales</taxon>
        <taxon>Clostridiaceae</taxon>
        <taxon>Caloramator</taxon>
    </lineage>
</organism>
<evidence type="ECO:0000256" key="2">
    <source>
        <dbReference type="ARBA" id="ARBA00022691"/>
    </source>
</evidence>
<comment type="subunit">
    <text evidence="8">Homodimer.</text>
</comment>
<keyword evidence="7 8" id="KW-0456">Lyase</keyword>
<proteinExistence type="inferred from homology"/>
<evidence type="ECO:0000256" key="6">
    <source>
        <dbReference type="ARBA" id="ARBA00023014"/>
    </source>
</evidence>
<evidence type="ECO:0000256" key="8">
    <source>
        <dbReference type="HAMAP-Rule" id="MF_00917"/>
    </source>
</evidence>
<comment type="cofactor">
    <cofactor evidence="8">
        <name>S-adenosyl-L-methionine</name>
        <dbReference type="ChEBI" id="CHEBI:59789"/>
    </cofactor>
    <text evidence="8">Binds 1 S-adenosyl-L-methionine per subunit.</text>
</comment>
<accession>A0A1H5WSU0</accession>
<feature type="binding site" evidence="8">
    <location>
        <position position="64"/>
    </location>
    <ligand>
        <name>substrate</name>
    </ligand>
</feature>
<comment type="function">
    <text evidence="8">Catalyzes the complex heterocyclic radical-mediated conversion of 6-carboxy-5,6,7,8-tetrahydropterin (CPH4) to 7-carboxy-7-deazaguanine (CDG), a step common to the biosynthetic pathways of all 7-deazapurine-containing compounds.</text>
</comment>
<dbReference type="Gene3D" id="3.20.20.70">
    <property type="entry name" value="Aldolase class I"/>
    <property type="match status" value="1"/>
</dbReference>
<evidence type="ECO:0000256" key="5">
    <source>
        <dbReference type="ARBA" id="ARBA00023004"/>
    </source>
</evidence>
<evidence type="ECO:0000256" key="3">
    <source>
        <dbReference type="ARBA" id="ARBA00022723"/>
    </source>
</evidence>
<evidence type="ECO:0000313" key="10">
    <source>
        <dbReference type="EMBL" id="SEG02659.1"/>
    </source>
</evidence>
<evidence type="ECO:0000256" key="1">
    <source>
        <dbReference type="ARBA" id="ARBA00022485"/>
    </source>
</evidence>
<dbReference type="InterPro" id="IPR007197">
    <property type="entry name" value="rSAM"/>
</dbReference>
<dbReference type="HAMAP" id="MF_00917">
    <property type="entry name" value="QueE"/>
    <property type="match status" value="1"/>
</dbReference>
<feature type="binding site" evidence="8">
    <location>
        <position position="66"/>
    </location>
    <ligand>
        <name>S-adenosyl-L-methionine</name>
        <dbReference type="ChEBI" id="CHEBI:59789"/>
    </ligand>
</feature>
<feature type="binding site" evidence="8">
    <location>
        <begin position="110"/>
        <end position="112"/>
    </location>
    <ligand>
        <name>S-adenosyl-L-methionine</name>
        <dbReference type="ChEBI" id="CHEBI:59789"/>
    </ligand>
</feature>
<dbReference type="InterPro" id="IPR024924">
    <property type="entry name" value="7-CO-7-deazaguanine_synth-like"/>
</dbReference>
<dbReference type="EC" id="4.3.99.3" evidence="8"/>
<comment type="cofactor">
    <cofactor evidence="8">
        <name>[4Fe-4S] cluster</name>
        <dbReference type="ChEBI" id="CHEBI:49883"/>
    </cofactor>
    <text evidence="8">Binds 1 [4Fe-4S] cluster. The cluster is coordinated with 3 cysteines and an exchangeable S-adenosyl-L-methionine.</text>
</comment>
<keyword evidence="2 8" id="KW-0949">S-adenosyl-L-methionine</keyword>
<dbReference type="GO" id="GO:0051539">
    <property type="term" value="F:4 iron, 4 sulfur cluster binding"/>
    <property type="evidence" value="ECO:0007669"/>
    <property type="project" value="UniProtKB-UniRule"/>
</dbReference>
<keyword evidence="6 8" id="KW-0411">Iron-sulfur</keyword>
<dbReference type="AlphaFoldDB" id="A0A1H5WSU0"/>
<evidence type="ECO:0000256" key="4">
    <source>
        <dbReference type="ARBA" id="ARBA00022842"/>
    </source>
</evidence>
<evidence type="ECO:0000313" key="11">
    <source>
        <dbReference type="Proteomes" id="UP000242850"/>
    </source>
</evidence>
<feature type="binding site" evidence="8">
    <location>
        <position position="39"/>
    </location>
    <ligand>
        <name>Mg(2+)</name>
        <dbReference type="ChEBI" id="CHEBI:18420"/>
    </ligand>
</feature>
<dbReference type="PIRSF" id="PIRSF000370">
    <property type="entry name" value="QueE"/>
    <property type="match status" value="1"/>
</dbReference>
<comment type="pathway">
    <text evidence="8">Purine metabolism; 7-cyano-7-deazaguanine biosynthesis.</text>
</comment>
<name>A0A1H5WSU0_9CLOT</name>
<dbReference type="GO" id="GO:0000287">
    <property type="term" value="F:magnesium ion binding"/>
    <property type="evidence" value="ECO:0007669"/>
    <property type="project" value="UniProtKB-UniRule"/>
</dbReference>
<dbReference type="UniPathway" id="UPA00391"/>
<dbReference type="InterPro" id="IPR013785">
    <property type="entry name" value="Aldolase_TIM"/>
</dbReference>
<dbReference type="GO" id="GO:0016840">
    <property type="term" value="F:carbon-nitrogen lyase activity"/>
    <property type="evidence" value="ECO:0007669"/>
    <property type="project" value="UniProtKB-UniRule"/>
</dbReference>
<dbReference type="PANTHER" id="PTHR42836">
    <property type="entry name" value="7-CARBOXY-7-DEAZAGUANINE SYNTHASE"/>
    <property type="match status" value="1"/>
</dbReference>
<feature type="binding site" evidence="8">
    <location>
        <position position="26"/>
    </location>
    <ligand>
        <name>substrate</name>
    </ligand>
</feature>
<feature type="binding site" evidence="8">
    <location>
        <begin position="36"/>
        <end position="38"/>
    </location>
    <ligand>
        <name>S-adenosyl-L-methionine</name>
        <dbReference type="ChEBI" id="CHEBI:59789"/>
    </ligand>
</feature>
<comment type="similarity">
    <text evidence="8">Belongs to the radical SAM superfamily. 7-carboxy-7-deazaguanine synthase family.</text>
</comment>
<dbReference type="SUPFAM" id="SSF102114">
    <property type="entry name" value="Radical SAM enzymes"/>
    <property type="match status" value="1"/>
</dbReference>